<dbReference type="OrthoDB" id="269227at2759"/>
<evidence type="ECO:0000313" key="2">
    <source>
        <dbReference type="Proteomes" id="UP001152888"/>
    </source>
</evidence>
<dbReference type="EMBL" id="CAKOFQ010007641">
    <property type="protein sequence ID" value="CAH2005463.1"/>
    <property type="molecule type" value="Genomic_DNA"/>
</dbReference>
<protein>
    <submittedName>
        <fullName evidence="1">Uncharacterized protein</fullName>
    </submittedName>
</protein>
<dbReference type="InterPro" id="IPR036188">
    <property type="entry name" value="FAD/NAD-bd_sf"/>
</dbReference>
<organism evidence="1 2">
    <name type="scientific">Acanthoscelides obtectus</name>
    <name type="common">Bean weevil</name>
    <name type="synonym">Bruchus obtectus</name>
    <dbReference type="NCBI Taxonomy" id="200917"/>
    <lineage>
        <taxon>Eukaryota</taxon>
        <taxon>Metazoa</taxon>
        <taxon>Ecdysozoa</taxon>
        <taxon>Arthropoda</taxon>
        <taxon>Hexapoda</taxon>
        <taxon>Insecta</taxon>
        <taxon>Pterygota</taxon>
        <taxon>Neoptera</taxon>
        <taxon>Endopterygota</taxon>
        <taxon>Coleoptera</taxon>
        <taxon>Polyphaga</taxon>
        <taxon>Cucujiformia</taxon>
        <taxon>Chrysomeloidea</taxon>
        <taxon>Chrysomelidae</taxon>
        <taxon>Bruchinae</taxon>
        <taxon>Bruchini</taxon>
        <taxon>Acanthoscelides</taxon>
    </lineage>
</organism>
<evidence type="ECO:0000313" key="1">
    <source>
        <dbReference type="EMBL" id="CAH2005463.1"/>
    </source>
</evidence>
<reference evidence="1" key="1">
    <citation type="submission" date="2022-03" db="EMBL/GenBank/DDBJ databases">
        <authorList>
            <person name="Sayadi A."/>
        </authorList>
    </citation>
    <scope>NUCLEOTIDE SEQUENCE</scope>
</reference>
<keyword evidence="2" id="KW-1185">Reference proteome</keyword>
<dbReference type="AlphaFoldDB" id="A0A9P0LTX2"/>
<dbReference type="Gene3D" id="3.50.50.60">
    <property type="entry name" value="FAD/NAD(P)-binding domain"/>
    <property type="match status" value="1"/>
</dbReference>
<comment type="caution">
    <text evidence="1">The sequence shown here is derived from an EMBL/GenBank/DDBJ whole genome shotgun (WGS) entry which is preliminary data.</text>
</comment>
<name>A0A9P0LTX2_ACAOB</name>
<sequence>MSAITAPLYGLGAAAASNVAMFLPALVAAIAYFQYEELDPESAVVASRLSEIFNWKILLLEAGGDETEISDVPVMAAYLHPGQQWP</sequence>
<gene>
    <name evidence="1" type="ORF">ACAOBT_LOCUS28555</name>
</gene>
<proteinExistence type="predicted"/>
<accession>A0A9P0LTX2</accession>
<dbReference type="Proteomes" id="UP001152888">
    <property type="component" value="Unassembled WGS sequence"/>
</dbReference>